<accession>G2I851</accession>
<protein>
    <recommendedName>
        <fullName evidence="4">Iron-containing redox enzyme family protein</fullName>
    </recommendedName>
</protein>
<sequence length="297" mass="32684">MAPMNDIVAGDSIERTQRDLHLALARLNRLRLTPCLPEEDGRAGVDLPRLLAGEAGFLRALRARVAPRAARAPREPAAFLAWFEGLEQTGPGQRDRLFPWLAHEAPRAAMCWFVEQEAAGEAGFEDLTALVQVRMPTRPKLELARNYWDEMGHGRKAGMHGPMLAHLVHALGLRPRPEDTVWQSLALANAMAGLACHRHLAFQCIGALGVIELTAPGRAAMVAAGLKRLGVQPDDRHYFDLHAVLDVRHSAAWNAEVIVPLIEEDPRRAPAIAEGALMRLECGAACFRSYRDHLGLK</sequence>
<dbReference type="PANTHER" id="PTHR40279:SF3">
    <property type="entry name" value="4-AMINOBENZOATE SYNTHASE"/>
    <property type="match status" value="1"/>
</dbReference>
<proteinExistence type="predicted"/>
<keyword evidence="1" id="KW-0560">Oxidoreductase</keyword>
<dbReference type="Proteomes" id="UP000009044">
    <property type="component" value="Plasmid pGXY010"/>
</dbReference>
<keyword evidence="2" id="KW-0614">Plasmid</keyword>
<organism evidence="2 3">
    <name type="scientific">Komagataeibacter medellinensis (strain NBRC 3288 / BCRC 11682 / LMG 1693 / Kondo 51)</name>
    <name type="common">Gluconacetobacter medellinensis</name>
    <dbReference type="NCBI Taxonomy" id="634177"/>
    <lineage>
        <taxon>Bacteria</taxon>
        <taxon>Pseudomonadati</taxon>
        <taxon>Pseudomonadota</taxon>
        <taxon>Alphaproteobacteria</taxon>
        <taxon>Acetobacterales</taxon>
        <taxon>Acetobacteraceae</taxon>
        <taxon>Komagataeibacter</taxon>
    </lineage>
</organism>
<evidence type="ECO:0000313" key="3">
    <source>
        <dbReference type="Proteomes" id="UP000009044"/>
    </source>
</evidence>
<geneLocation type="plasmid" evidence="2 3">
    <name>pGXY010</name>
</geneLocation>
<evidence type="ECO:0000256" key="1">
    <source>
        <dbReference type="ARBA" id="ARBA00023002"/>
    </source>
</evidence>
<reference evidence="2 3" key="1">
    <citation type="journal article" date="2011" name="J. Bacteriol.">
        <title>Complete genome sequence of NBRC 3288, a unique cellulose-nonproducing strain of Gluconacetobacter xylinus isolated from vinegar.</title>
        <authorList>
            <person name="Ogino H."/>
            <person name="Azuma Y."/>
            <person name="Hosoyama A."/>
            <person name="Nakazawa H."/>
            <person name="Matsutani M."/>
            <person name="Hasegawa A."/>
            <person name="Otsuyama K."/>
            <person name="Matsushita K."/>
            <person name="Fujita N."/>
            <person name="Shirai M."/>
        </authorList>
    </citation>
    <scope>NUCLEOTIDE SEQUENCE [LARGE SCALE GENOMIC DNA]</scope>
    <source>
        <strain evidence="3">NBRC 3288 / BCRC 11682 / LMG 1693</strain>
        <plasmid evidence="2 3">pGXY010</plasmid>
    </source>
</reference>
<dbReference type="PATRIC" id="fig|634177.7.peg.3254"/>
<dbReference type="SUPFAM" id="SSF48613">
    <property type="entry name" value="Heme oxygenase-like"/>
    <property type="match status" value="1"/>
</dbReference>
<dbReference type="HOGENOM" id="CLU_062786_0_0_5"/>
<dbReference type="EMBL" id="AP012160">
    <property type="protein sequence ID" value="BAK86094.1"/>
    <property type="molecule type" value="Genomic_DNA"/>
</dbReference>
<dbReference type="InterPro" id="IPR039068">
    <property type="entry name" value="PqqC-like"/>
</dbReference>
<dbReference type="GO" id="GO:0016491">
    <property type="term" value="F:oxidoreductase activity"/>
    <property type="evidence" value="ECO:0007669"/>
    <property type="project" value="UniProtKB-KW"/>
</dbReference>
<dbReference type="KEGG" id="gxy:GLX_29400"/>
<dbReference type="eggNOG" id="COG2718">
    <property type="taxonomic scope" value="Bacteria"/>
</dbReference>
<dbReference type="Gene3D" id="1.20.910.10">
    <property type="entry name" value="Heme oxygenase-like"/>
    <property type="match status" value="1"/>
</dbReference>
<dbReference type="Pfam" id="PF14518">
    <property type="entry name" value="Haem_oxygenas_2"/>
    <property type="match status" value="1"/>
</dbReference>
<gene>
    <name evidence="2" type="ordered locus">GLX_29400</name>
</gene>
<dbReference type="AlphaFoldDB" id="G2I851"/>
<evidence type="ECO:0000313" key="2">
    <source>
        <dbReference type="EMBL" id="BAK86094.1"/>
    </source>
</evidence>
<dbReference type="InterPro" id="IPR016084">
    <property type="entry name" value="Haem_Oase-like_multi-hlx"/>
</dbReference>
<name>G2I851_KOMMN</name>
<dbReference type="PANTHER" id="PTHR40279">
    <property type="entry name" value="PQQC-LIKE PROTEIN"/>
    <property type="match status" value="1"/>
</dbReference>
<evidence type="ECO:0008006" key="4">
    <source>
        <dbReference type="Google" id="ProtNLM"/>
    </source>
</evidence>
<dbReference type="SMART" id="SM01236">
    <property type="entry name" value="Haem_oxygenase_2"/>
    <property type="match status" value="1"/>
</dbReference>